<comment type="caution">
    <text evidence="14">The sequence shown here is derived from an EMBL/GenBank/DDBJ whole genome shotgun (WGS) entry which is preliminary data.</text>
</comment>
<evidence type="ECO:0000256" key="1">
    <source>
        <dbReference type="ARBA" id="ARBA00004651"/>
    </source>
</evidence>
<dbReference type="Pfam" id="PF00892">
    <property type="entry name" value="EamA"/>
    <property type="match status" value="1"/>
</dbReference>
<evidence type="ECO:0000256" key="7">
    <source>
        <dbReference type="ARBA" id="ARBA00022692"/>
    </source>
</evidence>
<evidence type="ECO:0000313" key="15">
    <source>
        <dbReference type="Proteomes" id="UP000282654"/>
    </source>
</evidence>
<feature type="transmembrane region" description="Helical" evidence="12">
    <location>
        <begin position="5"/>
        <end position="23"/>
    </location>
</feature>
<feature type="transmembrane region" description="Helical" evidence="12">
    <location>
        <begin position="43"/>
        <end position="62"/>
    </location>
</feature>
<feature type="transmembrane region" description="Helical" evidence="12">
    <location>
        <begin position="69"/>
        <end position="88"/>
    </location>
</feature>
<evidence type="ECO:0000259" key="13">
    <source>
        <dbReference type="Pfam" id="PF00892"/>
    </source>
</evidence>
<comment type="similarity">
    <text evidence="2">Belongs to the EamA transporter family.</text>
</comment>
<keyword evidence="9 12" id="KW-1133">Transmembrane helix</keyword>
<keyword evidence="11 12" id="KW-0472">Membrane</keyword>
<evidence type="ECO:0000256" key="12">
    <source>
        <dbReference type="SAM" id="Phobius"/>
    </source>
</evidence>
<dbReference type="InterPro" id="IPR000390">
    <property type="entry name" value="Small_drug/metabolite_transptr"/>
</dbReference>
<keyword evidence="5" id="KW-0997">Cell inner membrane</keyword>
<dbReference type="InterPro" id="IPR000620">
    <property type="entry name" value="EamA_dom"/>
</dbReference>
<proteinExistence type="inferred from homology"/>
<dbReference type="EMBL" id="RKRE01000001">
    <property type="protein sequence ID" value="RPF49869.1"/>
    <property type="molecule type" value="Genomic_DNA"/>
</dbReference>
<dbReference type="OrthoDB" id="513492at2"/>
<dbReference type="RefSeq" id="WP_123928010.1">
    <property type="nucleotide sequence ID" value="NZ_RKRE01000001.1"/>
</dbReference>
<evidence type="ECO:0000256" key="9">
    <source>
        <dbReference type="ARBA" id="ARBA00022989"/>
    </source>
</evidence>
<evidence type="ECO:0000256" key="3">
    <source>
        <dbReference type="ARBA" id="ARBA00022475"/>
    </source>
</evidence>
<evidence type="ECO:0000313" key="14">
    <source>
        <dbReference type="EMBL" id="RPF49869.1"/>
    </source>
</evidence>
<dbReference type="PANTHER" id="PTHR30561:SF9">
    <property type="entry name" value="4-AMINO-4-DEOXY-L-ARABINOSE-PHOSPHOUNDECAPRENOL FLIPPASE SUBUNIT ARNF-RELATED"/>
    <property type="match status" value="1"/>
</dbReference>
<organism evidence="14 15">
    <name type="scientific">Thermodesulfitimonas autotrophica</name>
    <dbReference type="NCBI Taxonomy" id="1894989"/>
    <lineage>
        <taxon>Bacteria</taxon>
        <taxon>Bacillati</taxon>
        <taxon>Bacillota</taxon>
        <taxon>Clostridia</taxon>
        <taxon>Thermoanaerobacterales</taxon>
        <taxon>Thermoanaerobacteraceae</taxon>
        <taxon>Thermodesulfitimonas</taxon>
    </lineage>
</organism>
<keyword evidence="3" id="KW-1003">Cell membrane</keyword>
<evidence type="ECO:0000256" key="5">
    <source>
        <dbReference type="ARBA" id="ARBA00022519"/>
    </source>
</evidence>
<keyword evidence="6" id="KW-0441">Lipid A biosynthesis</keyword>
<evidence type="ECO:0000256" key="10">
    <source>
        <dbReference type="ARBA" id="ARBA00023098"/>
    </source>
</evidence>
<sequence length="113" mass="12165">MSVKVFGLIVLNALFLVAGQIFWKMGIVAGGSGWWRLLLSPLVWLGFGCFGLATAIWFYVLARVPLSQALPVQSIGYIFGVAAGMLFFQETVSAVRWVGAVLILAGICLVARS</sequence>
<evidence type="ECO:0000256" key="6">
    <source>
        <dbReference type="ARBA" id="ARBA00022556"/>
    </source>
</evidence>
<dbReference type="GO" id="GO:0009103">
    <property type="term" value="P:lipopolysaccharide biosynthetic process"/>
    <property type="evidence" value="ECO:0007669"/>
    <property type="project" value="UniProtKB-KW"/>
</dbReference>
<dbReference type="GO" id="GO:0022857">
    <property type="term" value="F:transmembrane transporter activity"/>
    <property type="evidence" value="ECO:0007669"/>
    <property type="project" value="InterPro"/>
</dbReference>
<gene>
    <name evidence="14" type="ORF">EDD75_0695</name>
</gene>
<name>A0A3N5AXY7_9THEO</name>
<dbReference type="Gene3D" id="1.10.3730.20">
    <property type="match status" value="1"/>
</dbReference>
<evidence type="ECO:0000256" key="2">
    <source>
        <dbReference type="ARBA" id="ARBA00007362"/>
    </source>
</evidence>
<feature type="transmembrane region" description="Helical" evidence="12">
    <location>
        <begin position="94"/>
        <end position="111"/>
    </location>
</feature>
<dbReference type="InterPro" id="IPR037185">
    <property type="entry name" value="EmrE-like"/>
</dbReference>
<keyword evidence="4" id="KW-0444">Lipid biosynthesis</keyword>
<keyword evidence="7 12" id="KW-0812">Transmembrane</keyword>
<comment type="subcellular location">
    <subcellularLocation>
        <location evidence="1">Cell membrane</location>
        <topology evidence="1">Multi-pass membrane protein</topology>
    </subcellularLocation>
</comment>
<dbReference type="AlphaFoldDB" id="A0A3N5AXY7"/>
<dbReference type="SUPFAM" id="SSF103481">
    <property type="entry name" value="Multidrug resistance efflux transporter EmrE"/>
    <property type="match status" value="1"/>
</dbReference>
<reference evidence="14 15" key="1">
    <citation type="submission" date="2018-11" db="EMBL/GenBank/DDBJ databases">
        <title>Genomic Encyclopedia of Type Strains, Phase IV (KMG-IV): sequencing the most valuable type-strain genomes for metagenomic binning, comparative biology and taxonomic classification.</title>
        <authorList>
            <person name="Goeker M."/>
        </authorList>
    </citation>
    <scope>NUCLEOTIDE SEQUENCE [LARGE SCALE GENOMIC DNA]</scope>
    <source>
        <strain evidence="14 15">DSM 102936</strain>
    </source>
</reference>
<keyword evidence="10" id="KW-0443">Lipid metabolism</keyword>
<keyword evidence="8" id="KW-0448">Lipopolysaccharide biosynthesis</keyword>
<dbReference type="GO" id="GO:0005886">
    <property type="term" value="C:plasma membrane"/>
    <property type="evidence" value="ECO:0007669"/>
    <property type="project" value="UniProtKB-SubCell"/>
</dbReference>
<evidence type="ECO:0000256" key="8">
    <source>
        <dbReference type="ARBA" id="ARBA00022985"/>
    </source>
</evidence>
<evidence type="ECO:0000256" key="4">
    <source>
        <dbReference type="ARBA" id="ARBA00022516"/>
    </source>
</evidence>
<protein>
    <submittedName>
        <fullName evidence="14">EamA-like transporter family protein</fullName>
    </submittedName>
</protein>
<dbReference type="Proteomes" id="UP000282654">
    <property type="component" value="Unassembled WGS sequence"/>
</dbReference>
<evidence type="ECO:0000256" key="11">
    <source>
        <dbReference type="ARBA" id="ARBA00023136"/>
    </source>
</evidence>
<dbReference type="PANTHER" id="PTHR30561">
    <property type="entry name" value="SMR FAMILY PROTON-DEPENDENT DRUG EFFLUX TRANSPORTER SUGE"/>
    <property type="match status" value="1"/>
</dbReference>
<accession>A0A3N5AXY7</accession>
<keyword evidence="15" id="KW-1185">Reference proteome</keyword>
<feature type="domain" description="EamA" evidence="13">
    <location>
        <begin position="10"/>
        <end position="111"/>
    </location>
</feature>